<dbReference type="PANTHER" id="PTHR42687">
    <property type="entry name" value="L-THREONINE 3-DEHYDROGENASE"/>
    <property type="match status" value="1"/>
</dbReference>
<gene>
    <name evidence="3" type="ORF">BC781_103350</name>
</gene>
<dbReference type="SUPFAM" id="SSF51735">
    <property type="entry name" value="NAD(P)-binding Rossmann-fold domains"/>
    <property type="match status" value="1"/>
</dbReference>
<evidence type="ECO:0000313" key="4">
    <source>
        <dbReference type="Proteomes" id="UP000245535"/>
    </source>
</evidence>
<dbReference type="Gene3D" id="3.40.50.720">
    <property type="entry name" value="NAD(P)-binding Rossmann-like Domain"/>
    <property type="match status" value="1"/>
</dbReference>
<evidence type="ECO:0000256" key="1">
    <source>
        <dbReference type="ARBA" id="ARBA00007637"/>
    </source>
</evidence>
<dbReference type="AlphaFoldDB" id="A0A315Z9T5"/>
<comment type="similarity">
    <text evidence="1">Belongs to the NAD(P)-dependent epimerase/dehydratase family.</text>
</comment>
<protein>
    <submittedName>
        <fullName evidence="3">Nucleoside-diphosphate-sugar epimerase</fullName>
    </submittedName>
</protein>
<dbReference type="InterPro" id="IPR051225">
    <property type="entry name" value="NAD(P)_epim/dehydratase"/>
</dbReference>
<feature type="domain" description="NAD-dependent epimerase/dehydratase" evidence="2">
    <location>
        <begin position="7"/>
        <end position="242"/>
    </location>
</feature>
<dbReference type="InterPro" id="IPR001509">
    <property type="entry name" value="Epimerase_deHydtase"/>
</dbReference>
<reference evidence="3 4" key="1">
    <citation type="submission" date="2018-03" db="EMBL/GenBank/DDBJ databases">
        <title>Genomic Encyclopedia of Archaeal and Bacterial Type Strains, Phase II (KMG-II): from individual species to whole genera.</title>
        <authorList>
            <person name="Goeker M."/>
        </authorList>
    </citation>
    <scope>NUCLEOTIDE SEQUENCE [LARGE SCALE GENOMIC DNA]</scope>
    <source>
        <strain evidence="3 4">DSM 28229</strain>
    </source>
</reference>
<dbReference type="OrthoDB" id="9779902at2"/>
<organism evidence="3 4">
    <name type="scientific">Sediminitomix flava</name>
    <dbReference type="NCBI Taxonomy" id="379075"/>
    <lineage>
        <taxon>Bacteria</taxon>
        <taxon>Pseudomonadati</taxon>
        <taxon>Bacteroidota</taxon>
        <taxon>Cytophagia</taxon>
        <taxon>Cytophagales</taxon>
        <taxon>Flammeovirgaceae</taxon>
        <taxon>Sediminitomix</taxon>
    </lineage>
</organism>
<dbReference type="EMBL" id="QGDO01000003">
    <property type="protein sequence ID" value="PWJ42100.1"/>
    <property type="molecule type" value="Genomic_DNA"/>
</dbReference>
<dbReference type="InterPro" id="IPR036291">
    <property type="entry name" value="NAD(P)-bd_dom_sf"/>
</dbReference>
<keyword evidence="4" id="KW-1185">Reference proteome</keyword>
<dbReference type="GO" id="GO:0006567">
    <property type="term" value="P:L-threonine catabolic process"/>
    <property type="evidence" value="ECO:0007669"/>
    <property type="project" value="TreeGrafter"/>
</dbReference>
<accession>A0A315Z9T5</accession>
<dbReference type="RefSeq" id="WP_109618745.1">
    <property type="nucleotide sequence ID" value="NZ_QGDO01000003.1"/>
</dbReference>
<evidence type="ECO:0000313" key="3">
    <source>
        <dbReference type="EMBL" id="PWJ42100.1"/>
    </source>
</evidence>
<evidence type="ECO:0000259" key="2">
    <source>
        <dbReference type="Pfam" id="PF01370"/>
    </source>
</evidence>
<proteinExistence type="inferred from homology"/>
<dbReference type="PANTHER" id="PTHR42687:SF1">
    <property type="entry name" value="L-THREONINE 3-DEHYDROGENASE, MITOCHONDRIAL"/>
    <property type="match status" value="1"/>
</dbReference>
<dbReference type="Pfam" id="PF01370">
    <property type="entry name" value="Epimerase"/>
    <property type="match status" value="1"/>
</dbReference>
<sequence length="319" mass="36176">MDKPTRILIIGACGQIGTDLVVELRKIYGTTNVVASDIAEPKATLLDGPFENLNIMDSDRLYEIVKKYEITEIYHLAAILSAKGEQNPKMAWDINMTSLLSILDIAKEESIKVYWPSSIAVFGPNTPMDNTPQDTVMQPNTVYGISKLAGEMWCQYYHEKYGVDVRSIRYPGLISHGSLPGGGTTDYAVDIFYKAIEGNEYDCFLSEDTYLPMMYMSDAVRATIELMRAPAEKIKVRTSYNLAGMSFSPKEIYEEIKKHYPEFKIKYSPDFRQAIADSWPSSIDDSVAKEHWGWNEKFDLAAMTDDMLYQLKKKIKITV</sequence>
<name>A0A315Z9T5_SEDFL</name>
<dbReference type="FunFam" id="3.40.50.720:FF:000077">
    <property type="entry name" value="L-threonine 3-dehydrogenase, mitochondrial"/>
    <property type="match status" value="1"/>
</dbReference>
<comment type="caution">
    <text evidence="3">The sequence shown here is derived from an EMBL/GenBank/DDBJ whole genome shotgun (WGS) entry which is preliminary data.</text>
</comment>
<dbReference type="Proteomes" id="UP000245535">
    <property type="component" value="Unassembled WGS sequence"/>
</dbReference>
<dbReference type="GO" id="GO:0008743">
    <property type="term" value="F:L-threonine 3-dehydrogenase activity"/>
    <property type="evidence" value="ECO:0007669"/>
    <property type="project" value="TreeGrafter"/>
</dbReference>